<keyword evidence="4" id="KW-0862">Zinc</keyword>
<feature type="domain" description="HAT C-terminal dimerisation" evidence="7">
    <location>
        <begin position="774"/>
        <end position="830"/>
    </location>
</feature>
<sequence length="894" mass="100937">MPFADYDARTAGSADTGNAAIVIDEQATATQVPTRKRKTGQKTTRKTVQKATRGSKRVDHPEPPQQLDQNEEDDIFFNPRPDVGFLRQTLCTPQTPRHELSPSTPVPRGRGRRSQRVLNIDDDAMEKDIENGLDLLSFVATPCRQATGAHQTPRRQAPDSRANSRQPATPRSNIRLHPSDIALPISMTPRSGPHATTRKNKTPPATKKKKRRADDVWPFYEDEGSRGQRCKLCIARNVSERQAVVYSANTASGVLCKHLYMCHVEDWVDLCDQEGVDITAQEAQAAVAQYRTGAGACSAEKTAPRLAFSPEAFVDAICAFIAADSQSINVIENPQLRAIFLMLRSGLRDSDIPHRDKIWSHIIQLWEDQLVHLKEDISAALGQVSTTMDLWTDPNLVPYMCVTAHWIQGNKAPGSDKLTLTLRAELIGFHRVPGRYDGEHIARAYLYILDRVEMTAKLGYTTMDNASNNDTCMQVLETDLIMRGLDFDANEQQVRCFPHITNCAVKAVLAALTDIKLADDSIRASHLRRKYFSDCLRAEKMKDYQLIRDIDIRWGSTALMIDRARLLKMAIKRFLAHPEFKDLHRYYLTEVDWTMLDRYSEILAVPQRFQHVLSGEKTPTLCFVLPVFEAMIEKWKVLRDTIPQLADAIEAGIEKLTGYISCLSESKVYTLAMILNPAMKLRWLEHYHPDMVVDARQLFQDKLIDYYVGDNANGQSQTPAGVPIIPTPAISRSTLWNPSWADELLGLTPLKESSNPTQRKSRHYSKKLMFIFPNNQSRFPTLFCLAMDILPVQGSSVPSERVFSLAGEDTTKRHSRMHHDLMEALQMLKFSLKRGTPINFTVGMKAEEEIDRLLGLLAAKDEVLEDKNVRLQDILSMLESQDSLEEDIHHAEGT</sequence>
<feature type="compositionally biased region" description="Basic residues" evidence="6">
    <location>
        <begin position="34"/>
        <end position="48"/>
    </location>
</feature>
<dbReference type="SUPFAM" id="SSF53098">
    <property type="entry name" value="Ribonuclease H-like"/>
    <property type="match status" value="1"/>
</dbReference>
<protein>
    <recommendedName>
        <fullName evidence="7">HAT C-terminal dimerisation domain-containing protein</fullName>
    </recommendedName>
</protein>
<dbReference type="PANTHER" id="PTHR46481">
    <property type="entry name" value="ZINC FINGER BED DOMAIN-CONTAINING PROTEIN 4"/>
    <property type="match status" value="1"/>
</dbReference>
<keyword evidence="9" id="KW-1185">Reference proteome</keyword>
<evidence type="ECO:0000256" key="4">
    <source>
        <dbReference type="ARBA" id="ARBA00022833"/>
    </source>
</evidence>
<dbReference type="Proteomes" id="UP000559256">
    <property type="component" value="Unassembled WGS sequence"/>
</dbReference>
<dbReference type="AlphaFoldDB" id="A0A8H5F945"/>
<dbReference type="GO" id="GO:0005634">
    <property type="term" value="C:nucleus"/>
    <property type="evidence" value="ECO:0007669"/>
    <property type="project" value="UniProtKB-SubCell"/>
</dbReference>
<feature type="region of interest" description="Disordered" evidence="6">
    <location>
        <begin position="145"/>
        <end position="214"/>
    </location>
</feature>
<keyword evidence="3" id="KW-0863">Zinc-finger</keyword>
<dbReference type="GO" id="GO:0046983">
    <property type="term" value="F:protein dimerization activity"/>
    <property type="evidence" value="ECO:0007669"/>
    <property type="project" value="InterPro"/>
</dbReference>
<dbReference type="EMBL" id="JAACJM010000364">
    <property type="protein sequence ID" value="KAF5328301.1"/>
    <property type="molecule type" value="Genomic_DNA"/>
</dbReference>
<evidence type="ECO:0000259" key="7">
    <source>
        <dbReference type="Pfam" id="PF05699"/>
    </source>
</evidence>
<feature type="compositionally biased region" description="Basic residues" evidence="6">
    <location>
        <begin position="196"/>
        <end position="211"/>
    </location>
</feature>
<dbReference type="InterPro" id="IPR052035">
    <property type="entry name" value="ZnF_BED_domain_contain"/>
</dbReference>
<dbReference type="Pfam" id="PF05699">
    <property type="entry name" value="Dimer_Tnp_hAT"/>
    <property type="match status" value="1"/>
</dbReference>
<evidence type="ECO:0000256" key="5">
    <source>
        <dbReference type="ARBA" id="ARBA00023242"/>
    </source>
</evidence>
<dbReference type="GO" id="GO:0008270">
    <property type="term" value="F:zinc ion binding"/>
    <property type="evidence" value="ECO:0007669"/>
    <property type="project" value="UniProtKB-KW"/>
</dbReference>
<accession>A0A8H5F945</accession>
<evidence type="ECO:0000256" key="3">
    <source>
        <dbReference type="ARBA" id="ARBA00022771"/>
    </source>
</evidence>
<reference evidence="8 9" key="1">
    <citation type="journal article" date="2020" name="ISME J.">
        <title>Uncovering the hidden diversity of litter-decomposition mechanisms in mushroom-forming fungi.</title>
        <authorList>
            <person name="Floudas D."/>
            <person name="Bentzer J."/>
            <person name="Ahren D."/>
            <person name="Johansson T."/>
            <person name="Persson P."/>
            <person name="Tunlid A."/>
        </authorList>
    </citation>
    <scope>NUCLEOTIDE SEQUENCE [LARGE SCALE GENOMIC DNA]</scope>
    <source>
        <strain evidence="8 9">CBS 291.85</strain>
    </source>
</reference>
<dbReference type="InterPro" id="IPR008906">
    <property type="entry name" value="HATC_C_dom"/>
</dbReference>
<proteinExistence type="predicted"/>
<keyword evidence="2" id="KW-0479">Metal-binding</keyword>
<feature type="compositionally biased region" description="Polar residues" evidence="6">
    <location>
        <begin position="161"/>
        <end position="172"/>
    </location>
</feature>
<dbReference type="OrthoDB" id="3250324at2759"/>
<organism evidence="8 9">
    <name type="scientific">Tetrapyrgos nigripes</name>
    <dbReference type="NCBI Taxonomy" id="182062"/>
    <lineage>
        <taxon>Eukaryota</taxon>
        <taxon>Fungi</taxon>
        <taxon>Dikarya</taxon>
        <taxon>Basidiomycota</taxon>
        <taxon>Agaricomycotina</taxon>
        <taxon>Agaricomycetes</taxon>
        <taxon>Agaricomycetidae</taxon>
        <taxon>Agaricales</taxon>
        <taxon>Marasmiineae</taxon>
        <taxon>Marasmiaceae</taxon>
        <taxon>Tetrapyrgos</taxon>
    </lineage>
</organism>
<gene>
    <name evidence="8" type="ORF">D9758_017985</name>
</gene>
<evidence type="ECO:0000313" key="8">
    <source>
        <dbReference type="EMBL" id="KAF5328301.1"/>
    </source>
</evidence>
<evidence type="ECO:0000313" key="9">
    <source>
        <dbReference type="Proteomes" id="UP000559256"/>
    </source>
</evidence>
<name>A0A8H5F945_9AGAR</name>
<comment type="subcellular location">
    <subcellularLocation>
        <location evidence="1">Nucleus</location>
    </subcellularLocation>
</comment>
<evidence type="ECO:0000256" key="1">
    <source>
        <dbReference type="ARBA" id="ARBA00004123"/>
    </source>
</evidence>
<keyword evidence="5" id="KW-0539">Nucleus</keyword>
<evidence type="ECO:0000256" key="2">
    <source>
        <dbReference type="ARBA" id="ARBA00022723"/>
    </source>
</evidence>
<dbReference type="InterPro" id="IPR012337">
    <property type="entry name" value="RNaseH-like_sf"/>
</dbReference>
<feature type="region of interest" description="Disordered" evidence="6">
    <location>
        <begin position="26"/>
        <end position="123"/>
    </location>
</feature>
<comment type="caution">
    <text evidence="8">The sequence shown here is derived from an EMBL/GenBank/DDBJ whole genome shotgun (WGS) entry which is preliminary data.</text>
</comment>
<evidence type="ECO:0000256" key="6">
    <source>
        <dbReference type="SAM" id="MobiDB-lite"/>
    </source>
</evidence>
<dbReference type="PANTHER" id="PTHR46481:SF10">
    <property type="entry name" value="ZINC FINGER BED DOMAIN-CONTAINING PROTEIN 39"/>
    <property type="match status" value="1"/>
</dbReference>